<feature type="domain" description="Lipocalin/cytosolic fatty-acid binding" evidence="6">
    <location>
        <begin position="2"/>
        <end position="69"/>
    </location>
</feature>
<evidence type="ECO:0000256" key="1">
    <source>
        <dbReference type="ARBA" id="ARBA00004613"/>
    </source>
</evidence>
<gene>
    <name evidence="7" type="ORF">llap_21481</name>
</gene>
<keyword evidence="4" id="KW-0732">Signal</keyword>
<dbReference type="Pfam" id="PF00061">
    <property type="entry name" value="Lipocalin"/>
    <property type="match status" value="2"/>
</dbReference>
<proteinExistence type="inferred from homology"/>
<evidence type="ECO:0000256" key="3">
    <source>
        <dbReference type="ARBA" id="ARBA00022525"/>
    </source>
</evidence>
<dbReference type="EMBL" id="KZ521776">
    <property type="protein sequence ID" value="PKU28215.1"/>
    <property type="molecule type" value="Genomic_DNA"/>
</dbReference>
<evidence type="ECO:0000256" key="5">
    <source>
        <dbReference type="ARBA" id="ARBA00023157"/>
    </source>
</evidence>
<dbReference type="OrthoDB" id="9627583at2759"/>
<evidence type="ECO:0000313" key="7">
    <source>
        <dbReference type="EMBL" id="PKU28215.1"/>
    </source>
</evidence>
<dbReference type="InterPro" id="IPR002971">
    <property type="entry name" value="Maj_urinary"/>
</dbReference>
<organism evidence="7 8">
    <name type="scientific">Limosa lapponica baueri</name>
    <dbReference type="NCBI Taxonomy" id="1758121"/>
    <lineage>
        <taxon>Eukaryota</taxon>
        <taxon>Metazoa</taxon>
        <taxon>Chordata</taxon>
        <taxon>Craniata</taxon>
        <taxon>Vertebrata</taxon>
        <taxon>Euteleostomi</taxon>
        <taxon>Archelosauria</taxon>
        <taxon>Archosauria</taxon>
        <taxon>Dinosauria</taxon>
        <taxon>Saurischia</taxon>
        <taxon>Theropoda</taxon>
        <taxon>Coelurosauria</taxon>
        <taxon>Aves</taxon>
        <taxon>Neognathae</taxon>
        <taxon>Neoaves</taxon>
        <taxon>Charadriiformes</taxon>
        <taxon>Scolopacidae</taxon>
        <taxon>Limosa</taxon>
    </lineage>
</organism>
<dbReference type="Gene3D" id="2.40.128.20">
    <property type="match status" value="2"/>
</dbReference>
<feature type="domain" description="Lipocalin/cytosolic fatty-acid binding" evidence="6">
    <location>
        <begin position="86"/>
        <end position="128"/>
    </location>
</feature>
<keyword evidence="5" id="KW-1015">Disulfide bond</keyword>
<dbReference type="PRINTS" id="PR00179">
    <property type="entry name" value="LIPOCALIN"/>
</dbReference>
<evidence type="ECO:0000256" key="2">
    <source>
        <dbReference type="ARBA" id="ARBA00006889"/>
    </source>
</evidence>
<keyword evidence="8" id="KW-1185">Reference proteome</keyword>
<evidence type="ECO:0000259" key="6">
    <source>
        <dbReference type="Pfam" id="PF00061"/>
    </source>
</evidence>
<reference evidence="8" key="2">
    <citation type="submission" date="2017-12" db="EMBL/GenBank/DDBJ databases">
        <title>Genome sequence of the Bar-tailed Godwit (Limosa lapponica baueri).</title>
        <authorList>
            <person name="Lima N.C.B."/>
            <person name="Parody-Merino A.M."/>
            <person name="Battley P.F."/>
            <person name="Fidler A.E."/>
            <person name="Prosdocimi F."/>
        </authorList>
    </citation>
    <scope>NUCLEOTIDE SEQUENCE [LARGE SCALE GENOMIC DNA]</scope>
</reference>
<dbReference type="AlphaFoldDB" id="A0A2I0T354"/>
<dbReference type="Proteomes" id="UP000233556">
    <property type="component" value="Unassembled WGS sequence"/>
</dbReference>
<dbReference type="GO" id="GO:0036094">
    <property type="term" value="F:small molecule binding"/>
    <property type="evidence" value="ECO:0007669"/>
    <property type="project" value="InterPro"/>
</dbReference>
<protein>
    <submittedName>
        <fullName evidence="7">Lipocalin-15-like</fullName>
    </submittedName>
</protein>
<dbReference type="SUPFAM" id="SSF50814">
    <property type="entry name" value="Lipocalins"/>
    <property type="match status" value="2"/>
</dbReference>
<comment type="similarity">
    <text evidence="2">Belongs to the calycin superfamily. Lipocalin family.</text>
</comment>
<sequence>MRDLRVMETDYSGYAIVHEFKRSGQEPHSAMQLLTREQDVSPQLLQKFKELMPTVGLTKDMVAILPKSDQCTKDIRLTARSHCQIAGKWYIIAMASDSESYLRKKDELKMATATIVVLGEGDLKVSFAIPT</sequence>
<dbReference type="PANTHER" id="PTHR11430:SF77">
    <property type="entry name" value="LIPOCALIN-LIKE 1 PROTEIN"/>
    <property type="match status" value="1"/>
</dbReference>
<dbReference type="InterPro" id="IPR012674">
    <property type="entry name" value="Calycin"/>
</dbReference>
<dbReference type="InterPro" id="IPR002345">
    <property type="entry name" value="Lipocalin"/>
</dbReference>
<name>A0A2I0T354_LIMLA</name>
<reference evidence="8" key="1">
    <citation type="submission" date="2017-11" db="EMBL/GenBank/DDBJ databases">
        <authorList>
            <person name="Lima N.C."/>
            <person name="Parody-Merino A.M."/>
            <person name="Battley P.F."/>
            <person name="Fidler A.E."/>
            <person name="Prosdocimi F."/>
        </authorList>
    </citation>
    <scope>NUCLEOTIDE SEQUENCE [LARGE SCALE GENOMIC DNA]</scope>
</reference>
<dbReference type="PRINTS" id="PR01221">
    <property type="entry name" value="MAJORURINARY"/>
</dbReference>
<evidence type="ECO:0000313" key="8">
    <source>
        <dbReference type="Proteomes" id="UP000233556"/>
    </source>
</evidence>
<evidence type="ECO:0000256" key="4">
    <source>
        <dbReference type="ARBA" id="ARBA00022729"/>
    </source>
</evidence>
<comment type="subcellular location">
    <subcellularLocation>
        <location evidence="1">Secreted</location>
    </subcellularLocation>
</comment>
<dbReference type="GO" id="GO:0005576">
    <property type="term" value="C:extracellular region"/>
    <property type="evidence" value="ECO:0007669"/>
    <property type="project" value="UniProtKB-SubCell"/>
</dbReference>
<accession>A0A2I0T354</accession>
<dbReference type="PANTHER" id="PTHR11430">
    <property type="entry name" value="LIPOCALIN"/>
    <property type="match status" value="1"/>
</dbReference>
<dbReference type="InterPro" id="IPR000566">
    <property type="entry name" value="Lipocln_cytosolic_FA-bd_dom"/>
</dbReference>
<keyword evidence="3" id="KW-0964">Secreted</keyword>